<sequence length="149" mass="16724">MNTKLNFFRGLVFLMPATLAFSASVAAASPTTGKSKSPKAHPIYYMKSDRIGGPSLEKNKEEARRLAAEWASKPENQQESPAVQEIRRQVREIDSRPTTSSFTSEDKMTPEELARHRDFKSGRIVYRKMRPAPSKYVPAASGKITSRLH</sequence>
<evidence type="ECO:0000256" key="2">
    <source>
        <dbReference type="SAM" id="SignalP"/>
    </source>
</evidence>
<accession>A0AAW5AMV1</accession>
<protein>
    <submittedName>
        <fullName evidence="3">Uncharacterized protein</fullName>
    </submittedName>
</protein>
<dbReference type="EMBL" id="JAKKDL010000003">
    <property type="protein sequence ID" value="MCF7529427.1"/>
    <property type="molecule type" value="Genomic_DNA"/>
</dbReference>
<evidence type="ECO:0000256" key="1">
    <source>
        <dbReference type="SAM" id="MobiDB-lite"/>
    </source>
</evidence>
<feature type="chain" id="PRO_5043800887" evidence="2">
    <location>
        <begin position="29"/>
        <end position="149"/>
    </location>
</feature>
<dbReference type="Proteomes" id="UP001201397">
    <property type="component" value="Unassembled WGS sequence"/>
</dbReference>
<organism evidence="3 4">
    <name type="scientific">Neisseria lisongii</name>
    <dbReference type="NCBI Taxonomy" id="2912188"/>
    <lineage>
        <taxon>Bacteria</taxon>
        <taxon>Pseudomonadati</taxon>
        <taxon>Pseudomonadota</taxon>
        <taxon>Betaproteobacteria</taxon>
        <taxon>Neisseriales</taxon>
        <taxon>Neisseriaceae</taxon>
        <taxon>Neisseria</taxon>
    </lineage>
</organism>
<proteinExistence type="predicted"/>
<comment type="caution">
    <text evidence="3">The sequence shown here is derived from an EMBL/GenBank/DDBJ whole genome shotgun (WGS) entry which is preliminary data.</text>
</comment>
<name>A0AAW5AMV1_9NEIS</name>
<keyword evidence="2" id="KW-0732">Signal</keyword>
<dbReference type="AlphaFoldDB" id="A0AAW5AMV1"/>
<evidence type="ECO:0000313" key="3">
    <source>
        <dbReference type="EMBL" id="MCF7529427.1"/>
    </source>
</evidence>
<dbReference type="RefSeq" id="WP_237092636.1">
    <property type="nucleotide sequence ID" value="NZ_JAKKDL010000003.1"/>
</dbReference>
<feature type="region of interest" description="Disordered" evidence="1">
    <location>
        <begin position="93"/>
        <end position="116"/>
    </location>
</feature>
<feature type="compositionally biased region" description="Basic and acidic residues" evidence="1">
    <location>
        <begin position="104"/>
        <end position="116"/>
    </location>
</feature>
<feature type="region of interest" description="Disordered" evidence="1">
    <location>
        <begin position="27"/>
        <end position="60"/>
    </location>
</feature>
<gene>
    <name evidence="3" type="ORF">L4H06_04155</name>
</gene>
<evidence type="ECO:0000313" key="4">
    <source>
        <dbReference type="Proteomes" id="UP001201397"/>
    </source>
</evidence>
<reference evidence="3" key="1">
    <citation type="submission" date="2022-01" db="EMBL/GenBank/DDBJ databases">
        <title>Neisseria sp. ZJ104.</title>
        <authorList>
            <person name="Yang C."/>
        </authorList>
    </citation>
    <scope>NUCLEOTIDE SEQUENCE</scope>
    <source>
        <strain evidence="3">ZJ104</strain>
    </source>
</reference>
<feature type="signal peptide" evidence="2">
    <location>
        <begin position="1"/>
        <end position="28"/>
    </location>
</feature>